<proteinExistence type="predicted"/>
<reference evidence="1" key="2">
    <citation type="journal article" date="2015" name="Data Brief">
        <title>Shoot transcriptome of the giant reed, Arundo donax.</title>
        <authorList>
            <person name="Barrero R.A."/>
            <person name="Guerrero F.D."/>
            <person name="Moolhuijzen P."/>
            <person name="Goolsby J.A."/>
            <person name="Tidwell J."/>
            <person name="Bellgard S.E."/>
            <person name="Bellgard M.I."/>
        </authorList>
    </citation>
    <scope>NUCLEOTIDE SEQUENCE</scope>
    <source>
        <tissue evidence="1">Shoot tissue taken approximately 20 cm above the soil surface</tissue>
    </source>
</reference>
<accession>A0A0A9AJA0</accession>
<dbReference type="AlphaFoldDB" id="A0A0A9AJA0"/>
<sequence length="115" mass="12516">MLTVKGAPLRLRNCTISVIRSAMSARNRPADGTGLLGGELYTSAFSGTVALTVSPRPASLRACWMFCRAGKVTFRNVPLKDDRKGSFPTATYLIFTPPSKLYLVTFWCTHSLAVS</sequence>
<protein>
    <submittedName>
        <fullName evidence="1">Uncharacterized protein</fullName>
    </submittedName>
</protein>
<evidence type="ECO:0000313" key="1">
    <source>
        <dbReference type="EMBL" id="JAD49948.1"/>
    </source>
</evidence>
<organism evidence="1">
    <name type="scientific">Arundo donax</name>
    <name type="common">Giant reed</name>
    <name type="synonym">Donax arundinaceus</name>
    <dbReference type="NCBI Taxonomy" id="35708"/>
    <lineage>
        <taxon>Eukaryota</taxon>
        <taxon>Viridiplantae</taxon>
        <taxon>Streptophyta</taxon>
        <taxon>Embryophyta</taxon>
        <taxon>Tracheophyta</taxon>
        <taxon>Spermatophyta</taxon>
        <taxon>Magnoliopsida</taxon>
        <taxon>Liliopsida</taxon>
        <taxon>Poales</taxon>
        <taxon>Poaceae</taxon>
        <taxon>PACMAD clade</taxon>
        <taxon>Arundinoideae</taxon>
        <taxon>Arundineae</taxon>
        <taxon>Arundo</taxon>
    </lineage>
</organism>
<reference evidence="1" key="1">
    <citation type="submission" date="2014-09" db="EMBL/GenBank/DDBJ databases">
        <authorList>
            <person name="Magalhaes I.L.F."/>
            <person name="Oliveira U."/>
            <person name="Santos F.R."/>
            <person name="Vidigal T.H.D.A."/>
            <person name="Brescovit A.D."/>
            <person name="Santos A.J."/>
        </authorList>
    </citation>
    <scope>NUCLEOTIDE SEQUENCE</scope>
    <source>
        <tissue evidence="1">Shoot tissue taken approximately 20 cm above the soil surface</tissue>
    </source>
</reference>
<name>A0A0A9AJA0_ARUDO</name>
<dbReference type="EMBL" id="GBRH01247947">
    <property type="protein sequence ID" value="JAD49948.1"/>
    <property type="molecule type" value="Transcribed_RNA"/>
</dbReference>